<dbReference type="GO" id="GO:0030154">
    <property type="term" value="P:cell differentiation"/>
    <property type="evidence" value="ECO:0007669"/>
    <property type="project" value="TreeGrafter"/>
</dbReference>
<dbReference type="EMBL" id="CANHGI010000006">
    <property type="protein sequence ID" value="CAI5455381.1"/>
    <property type="molecule type" value="Genomic_DNA"/>
</dbReference>
<feature type="compositionally biased region" description="Basic and acidic residues" evidence="2">
    <location>
        <begin position="369"/>
        <end position="387"/>
    </location>
</feature>
<feature type="compositionally biased region" description="Low complexity" evidence="2">
    <location>
        <begin position="481"/>
        <end position="499"/>
    </location>
</feature>
<evidence type="ECO:0000313" key="4">
    <source>
        <dbReference type="EMBL" id="CAI5455381.1"/>
    </source>
</evidence>
<dbReference type="PANTHER" id="PTHR14038">
    <property type="entry name" value="BAT2 HLA-B-ASSOCIATED TRANSCRIPT 2"/>
    <property type="match status" value="1"/>
</dbReference>
<feature type="domain" description="BAT2 N-terminal" evidence="3">
    <location>
        <begin position="41"/>
        <end position="154"/>
    </location>
</feature>
<gene>
    <name evidence="4" type="ORF">CAMP_LOCUS18018</name>
</gene>
<dbReference type="InterPro" id="IPR033184">
    <property type="entry name" value="PRRC2"/>
</dbReference>
<feature type="region of interest" description="Disordered" evidence="2">
    <location>
        <begin position="1048"/>
        <end position="1091"/>
    </location>
</feature>
<dbReference type="Pfam" id="PF07001">
    <property type="entry name" value="BAT2_N"/>
    <property type="match status" value="1"/>
</dbReference>
<organism evidence="4 5">
    <name type="scientific">Caenorhabditis angaria</name>
    <dbReference type="NCBI Taxonomy" id="860376"/>
    <lineage>
        <taxon>Eukaryota</taxon>
        <taxon>Metazoa</taxon>
        <taxon>Ecdysozoa</taxon>
        <taxon>Nematoda</taxon>
        <taxon>Chromadorea</taxon>
        <taxon>Rhabditida</taxon>
        <taxon>Rhabditina</taxon>
        <taxon>Rhabditomorpha</taxon>
        <taxon>Rhabditoidea</taxon>
        <taxon>Rhabditidae</taxon>
        <taxon>Peloderinae</taxon>
        <taxon>Caenorhabditis</taxon>
    </lineage>
</organism>
<sequence>MVFSFNRKNWRLSLISRLCFYIFCLNRMSSLNRGAPGTIKPKAVNVNTFFSGRNLAPGQRANGRYGMQSVGKTAGVVRRMPPPATLPSLKAENNGQDPTTQVVPQGGSGWSKTESIDIPSAPAATTAVAPNSAPPIVASPPTNDLRPSWLQNEKSGASEPKDVPTNATPSATLPPPTTSSEKAKVEPIVEKKSAQDFTDRVPSRFLDNTSTSTKNVKSKNNRISDDEGFDSQQDKDRNCSTEESGWSSHGSPNPSETATTVSGTPKAEVSNRTKVNGDTNHHRANDIRILKRTEHLLLQDISDDDEEIQMTRLDKPNVNIIKRRAGAEGNSHAPVLTNGTKKNSPGNNSSNKSNSSSSAVNGKKNSKKNKQEHSQKIEKSEFAKTDDSLNGDDSQTPIQMENVWAKRQEERESQEREKEKSAIPRVMQQAIEQHFPLVTEAATIKVDKESTRKSIDSEFARAAIRARKLPASNDVRRLYPSSAQSNSTNSTTINSNIQADPKKIVNSDDVSDENLEFKKGQKNRQDENEQNLVAPGRDRKDSHRSNLSHDSGRNGHTTQKRGARGGIRNRFTNGVKSDAISKEKITNDETSEKKKSPKSLAKKKEVKPQQAAPSEDNKSDENQKTAGGKNKKEQAKNKAARQENRLFIPKALRKESDDLPANGLLSGKSGKSKDEAEIDRGFNAIVTEMSNLVGVEKEPENCGSIEFAEEIEVSSADQEAYDFTFDPQFHGNSTIEKAAIQQVISAVSSDDASLKEKMIRIKDLWTVVSDGERTNVAMVKPQPQVGEVVVLDNVKEGFVQPSCRGASNNPTIGASSNMPVPNGPIGPPNNSLAPFSGHYSAFQPLYQNNDGRLANTANSPPNNYLSNYTTKQMDNRGTGLAQPHNIWNSGHLDIAALSGTPPPSIFSNSNGAYGYFSTTNQNGTNFGGQQHQYFDRPALPPANLAVGSQRANNMFNASNAPPNSATNNRHPMNGLTTNGGGQAAFPNFFNQPPPPVQQPPHLRMAPNGATQQDNCMNYYANAGRIPQRPFHPSEQLVWPGVNNANFMNGPPPPPPQAQGWNQQPPAINSKYWPNQNLNRMRRTAPPQSNRQ</sequence>
<evidence type="ECO:0000256" key="2">
    <source>
        <dbReference type="SAM" id="MobiDB-lite"/>
    </source>
</evidence>
<evidence type="ECO:0000256" key="1">
    <source>
        <dbReference type="ARBA" id="ARBA00022553"/>
    </source>
</evidence>
<keyword evidence="1" id="KW-0597">Phosphoprotein</keyword>
<feature type="region of interest" description="Disordered" evidence="2">
    <location>
        <begin position="475"/>
        <end position="675"/>
    </location>
</feature>
<accession>A0A9P1N8U9</accession>
<comment type="caution">
    <text evidence="4">The sequence shown here is derived from an EMBL/GenBank/DDBJ whole genome shotgun (WGS) entry which is preliminary data.</text>
</comment>
<reference evidence="4" key="1">
    <citation type="submission" date="2022-11" db="EMBL/GenBank/DDBJ databases">
        <authorList>
            <person name="Kikuchi T."/>
        </authorList>
    </citation>
    <scope>NUCLEOTIDE SEQUENCE</scope>
    <source>
        <strain evidence="4">PS1010</strain>
    </source>
</reference>
<feature type="compositionally biased region" description="Basic and acidic residues" evidence="2">
    <location>
        <begin position="579"/>
        <end position="594"/>
    </location>
</feature>
<dbReference type="Proteomes" id="UP001152747">
    <property type="component" value="Unassembled WGS sequence"/>
</dbReference>
<protein>
    <recommendedName>
        <fullName evidence="3">BAT2 N-terminal domain-containing protein</fullName>
    </recommendedName>
</protein>
<feature type="compositionally biased region" description="Polar residues" evidence="2">
    <location>
        <begin position="91"/>
        <end position="103"/>
    </location>
</feature>
<feature type="compositionally biased region" description="Polar residues" evidence="2">
    <location>
        <begin position="241"/>
        <end position="263"/>
    </location>
</feature>
<feature type="compositionally biased region" description="Low complexity" evidence="2">
    <location>
        <begin position="338"/>
        <end position="363"/>
    </location>
</feature>
<feature type="compositionally biased region" description="Basic and acidic residues" evidence="2">
    <location>
        <begin position="515"/>
        <end position="527"/>
    </location>
</feature>
<dbReference type="PANTHER" id="PTHR14038:SF0">
    <property type="entry name" value="LP18708P"/>
    <property type="match status" value="1"/>
</dbReference>
<feature type="compositionally biased region" description="Polar residues" evidence="2">
    <location>
        <begin position="206"/>
        <end position="215"/>
    </location>
</feature>
<keyword evidence="5" id="KW-1185">Reference proteome</keyword>
<evidence type="ECO:0000313" key="5">
    <source>
        <dbReference type="Proteomes" id="UP001152747"/>
    </source>
</evidence>
<evidence type="ECO:0000259" key="3">
    <source>
        <dbReference type="Pfam" id="PF07001"/>
    </source>
</evidence>
<feature type="compositionally biased region" description="Basic and acidic residues" evidence="2">
    <location>
        <begin position="630"/>
        <end position="644"/>
    </location>
</feature>
<dbReference type="OrthoDB" id="1939715at2759"/>
<dbReference type="InterPro" id="IPR009738">
    <property type="entry name" value="BAT2_N"/>
</dbReference>
<name>A0A9P1N8U9_9PELO</name>
<feature type="region of interest" description="Disordered" evidence="2">
    <location>
        <begin position="77"/>
        <end position="281"/>
    </location>
</feature>
<feature type="region of interest" description="Disordered" evidence="2">
    <location>
        <begin position="325"/>
        <end position="399"/>
    </location>
</feature>
<dbReference type="AlphaFoldDB" id="A0A9P1N8U9"/>
<feature type="compositionally biased region" description="Low complexity" evidence="2">
    <location>
        <begin position="119"/>
        <end position="135"/>
    </location>
</feature>
<feature type="compositionally biased region" description="Low complexity" evidence="2">
    <location>
        <begin position="1057"/>
        <end position="1066"/>
    </location>
</feature>
<feature type="compositionally biased region" description="Basic and acidic residues" evidence="2">
    <location>
        <begin position="181"/>
        <end position="202"/>
    </location>
</feature>
<proteinExistence type="predicted"/>